<dbReference type="RefSeq" id="WP_270006422.1">
    <property type="nucleotide sequence ID" value="NZ_JAPCID010000018.1"/>
</dbReference>
<keyword evidence="6" id="KW-1185">Reference proteome</keyword>
<proteinExistence type="inferred from homology"/>
<dbReference type="PANTHER" id="PTHR30349:SF64">
    <property type="entry name" value="PROPHAGE INTEGRASE INTD-RELATED"/>
    <property type="match status" value="1"/>
</dbReference>
<dbReference type="PANTHER" id="PTHR30349">
    <property type="entry name" value="PHAGE INTEGRASE-RELATED"/>
    <property type="match status" value="1"/>
</dbReference>
<reference evidence="5" key="1">
    <citation type="submission" date="2022-10" db="EMBL/GenBank/DDBJ databases">
        <title>The WGS of Solirubrobacter sp. CPCC 204708.</title>
        <authorList>
            <person name="Jiang Z."/>
        </authorList>
    </citation>
    <scope>NUCLEOTIDE SEQUENCE</scope>
    <source>
        <strain evidence="5">CPCC 204708</strain>
    </source>
</reference>
<dbReference type="InterPro" id="IPR050090">
    <property type="entry name" value="Tyrosine_recombinase_XerCD"/>
</dbReference>
<dbReference type="InterPro" id="IPR002104">
    <property type="entry name" value="Integrase_catalytic"/>
</dbReference>
<dbReference type="Pfam" id="PF00589">
    <property type="entry name" value="Phage_integrase"/>
    <property type="match status" value="1"/>
</dbReference>
<protein>
    <submittedName>
        <fullName evidence="5">Site-specific integrase</fullName>
    </submittedName>
</protein>
<sequence length="354" mass="39804">MTSRRGFTSRSAALAARAKAVEDVRRGDVRATRDTFGEFWAKVLEAKRPYVTAGTLQDYTTHGRKRLLPWFGALKLAAVDEDRIRDWLAQMAELVADGELSAKTVNNARTCLSMTMGEAVRRRYIPQNPCRWVPELPVERTEIDYLRMGEIDRYLDACADFYRPLAEFLVGTGARISEALGVRWQDVDLEAGVVRISRQRARDGDGTAPTKGKRFRSVQVGPQLAATLRGVREERTTSGLDDGDWIFLCPPPRRGRYSVRTEPVPPSRKTAHDWHEWALQDAGLRDMPLHSLRHTAATAWLATGHPLIFVQRQLGHRSITTTEEHYGHLETSFMREAAARTEALIAAGGDRRAA</sequence>
<organism evidence="5 6">
    <name type="scientific">Solirubrobacter deserti</name>
    <dbReference type="NCBI Taxonomy" id="2282478"/>
    <lineage>
        <taxon>Bacteria</taxon>
        <taxon>Bacillati</taxon>
        <taxon>Actinomycetota</taxon>
        <taxon>Thermoleophilia</taxon>
        <taxon>Solirubrobacterales</taxon>
        <taxon>Solirubrobacteraceae</taxon>
        <taxon>Solirubrobacter</taxon>
    </lineage>
</organism>
<evidence type="ECO:0000259" key="4">
    <source>
        <dbReference type="PROSITE" id="PS51898"/>
    </source>
</evidence>
<evidence type="ECO:0000313" key="6">
    <source>
        <dbReference type="Proteomes" id="UP001147700"/>
    </source>
</evidence>
<dbReference type="PROSITE" id="PS51898">
    <property type="entry name" value="TYR_RECOMBINASE"/>
    <property type="match status" value="1"/>
</dbReference>
<evidence type="ECO:0000256" key="3">
    <source>
        <dbReference type="ARBA" id="ARBA00023172"/>
    </source>
</evidence>
<dbReference type="EMBL" id="JAPCID010000018">
    <property type="protein sequence ID" value="MDA0138721.1"/>
    <property type="molecule type" value="Genomic_DNA"/>
</dbReference>
<evidence type="ECO:0000313" key="5">
    <source>
        <dbReference type="EMBL" id="MDA0138721.1"/>
    </source>
</evidence>
<dbReference type="InterPro" id="IPR011010">
    <property type="entry name" value="DNA_brk_join_enz"/>
</dbReference>
<dbReference type="Gene3D" id="1.10.150.130">
    <property type="match status" value="1"/>
</dbReference>
<dbReference type="Proteomes" id="UP001147700">
    <property type="component" value="Unassembled WGS sequence"/>
</dbReference>
<name>A0ABT4RJK1_9ACTN</name>
<evidence type="ECO:0000256" key="1">
    <source>
        <dbReference type="ARBA" id="ARBA00008857"/>
    </source>
</evidence>
<comment type="similarity">
    <text evidence="1">Belongs to the 'phage' integrase family.</text>
</comment>
<dbReference type="Gene3D" id="1.10.443.10">
    <property type="entry name" value="Intergrase catalytic core"/>
    <property type="match status" value="1"/>
</dbReference>
<evidence type="ECO:0000256" key="2">
    <source>
        <dbReference type="ARBA" id="ARBA00023125"/>
    </source>
</evidence>
<dbReference type="SUPFAM" id="SSF56349">
    <property type="entry name" value="DNA breaking-rejoining enzymes"/>
    <property type="match status" value="1"/>
</dbReference>
<keyword evidence="3" id="KW-0233">DNA recombination</keyword>
<feature type="domain" description="Tyr recombinase" evidence="4">
    <location>
        <begin position="141"/>
        <end position="339"/>
    </location>
</feature>
<dbReference type="InterPro" id="IPR013762">
    <property type="entry name" value="Integrase-like_cat_sf"/>
</dbReference>
<dbReference type="CDD" id="cd01189">
    <property type="entry name" value="INT_ICEBs1_C_like"/>
    <property type="match status" value="1"/>
</dbReference>
<dbReference type="InterPro" id="IPR010998">
    <property type="entry name" value="Integrase_recombinase_N"/>
</dbReference>
<accession>A0ABT4RJK1</accession>
<keyword evidence="2" id="KW-0238">DNA-binding</keyword>
<gene>
    <name evidence="5" type="ORF">OJ962_14550</name>
</gene>
<comment type="caution">
    <text evidence="5">The sequence shown here is derived from an EMBL/GenBank/DDBJ whole genome shotgun (WGS) entry which is preliminary data.</text>
</comment>